<dbReference type="AlphaFoldDB" id="A0A1V6QYK2"/>
<accession>A0A1V6QYK2</accession>
<dbReference type="EMBL" id="MDYO01000027">
    <property type="protein sequence ID" value="OQD94265.1"/>
    <property type="molecule type" value="Genomic_DNA"/>
</dbReference>
<sequence>MVNAPFSNLEPHPSNPWGPFLDYRVDPSEIRLDRNMGQSHYAKLVLATTHGQHYAKLKQSVIHSFVVRQSFVKSSPSF</sequence>
<dbReference type="Proteomes" id="UP000191612">
    <property type="component" value="Unassembled WGS sequence"/>
</dbReference>
<evidence type="ECO:0000313" key="2">
    <source>
        <dbReference type="Proteomes" id="UP000191612"/>
    </source>
</evidence>
<protein>
    <submittedName>
        <fullName evidence="1">Uncharacterized protein</fullName>
    </submittedName>
</protein>
<evidence type="ECO:0000313" key="1">
    <source>
        <dbReference type="EMBL" id="OQD94265.1"/>
    </source>
</evidence>
<proteinExistence type="predicted"/>
<comment type="caution">
    <text evidence="1">The sequence shown here is derived from an EMBL/GenBank/DDBJ whole genome shotgun (WGS) entry which is preliminary data.</text>
</comment>
<keyword evidence="2" id="KW-1185">Reference proteome</keyword>
<reference evidence="2" key="1">
    <citation type="journal article" date="2017" name="Nat. Microbiol.">
        <title>Global analysis of biosynthetic gene clusters reveals vast potential of secondary metabolite production in Penicillium species.</title>
        <authorList>
            <person name="Nielsen J.C."/>
            <person name="Grijseels S."/>
            <person name="Prigent S."/>
            <person name="Ji B."/>
            <person name="Dainat J."/>
            <person name="Nielsen K.F."/>
            <person name="Frisvad J.C."/>
            <person name="Workman M."/>
            <person name="Nielsen J."/>
        </authorList>
    </citation>
    <scope>NUCLEOTIDE SEQUENCE [LARGE SCALE GENOMIC DNA]</scope>
    <source>
        <strain evidence="2">IBT 29525</strain>
    </source>
</reference>
<gene>
    <name evidence="1" type="ORF">PENSOL_c027G00605</name>
</gene>
<name>A0A1V6QYK2_9EURO</name>
<organism evidence="1 2">
    <name type="scientific">Penicillium solitum</name>
    <dbReference type="NCBI Taxonomy" id="60172"/>
    <lineage>
        <taxon>Eukaryota</taxon>
        <taxon>Fungi</taxon>
        <taxon>Dikarya</taxon>
        <taxon>Ascomycota</taxon>
        <taxon>Pezizomycotina</taxon>
        <taxon>Eurotiomycetes</taxon>
        <taxon>Eurotiomycetidae</taxon>
        <taxon>Eurotiales</taxon>
        <taxon>Aspergillaceae</taxon>
        <taxon>Penicillium</taxon>
    </lineage>
</organism>